<dbReference type="GO" id="GO:0071763">
    <property type="term" value="P:nuclear membrane organization"/>
    <property type="evidence" value="ECO:0007669"/>
    <property type="project" value="TreeGrafter"/>
</dbReference>
<dbReference type="GO" id="GO:0005783">
    <property type="term" value="C:endoplasmic reticulum"/>
    <property type="evidence" value="ECO:0007669"/>
    <property type="project" value="TreeGrafter"/>
</dbReference>
<dbReference type="Proteomes" id="UP000070089">
    <property type="component" value="Unassembled WGS sequence"/>
</dbReference>
<evidence type="ECO:0000256" key="1">
    <source>
        <dbReference type="ARBA" id="ARBA00004126"/>
    </source>
</evidence>
<evidence type="ECO:0000256" key="6">
    <source>
        <dbReference type="SAM" id="MobiDB-lite"/>
    </source>
</evidence>
<dbReference type="EMBL" id="JXTI01000076">
    <property type="protein sequence ID" value="KWX13272.1"/>
    <property type="molecule type" value="Genomic_DNA"/>
</dbReference>
<feature type="domain" description="Man1/Src1-like C-terminal" evidence="8">
    <location>
        <begin position="422"/>
        <end position="814"/>
    </location>
</feature>
<dbReference type="GO" id="GO:0005637">
    <property type="term" value="C:nuclear inner membrane"/>
    <property type="evidence" value="ECO:0007669"/>
    <property type="project" value="InterPro"/>
</dbReference>
<evidence type="ECO:0000259" key="8">
    <source>
        <dbReference type="Pfam" id="PF09402"/>
    </source>
</evidence>
<accession>A0A132NUA5</accession>
<dbReference type="InterPro" id="IPR044780">
    <property type="entry name" value="Heh2/Src1"/>
</dbReference>
<reference evidence="9 10" key="1">
    <citation type="journal article" date="2015" name="Mol. Biochem. Parasitol.">
        <title>Identification of polymorphic genes for use in assemblage B genotyping assays through comparative genomics of multiple assemblage B Giardia duodenalis isolates.</title>
        <authorList>
            <person name="Wielinga C."/>
            <person name="Thompson R.C."/>
            <person name="Monis P."/>
            <person name="Ryan U."/>
        </authorList>
    </citation>
    <scope>NUCLEOTIDE SEQUENCE [LARGE SCALE GENOMIC DNA]</scope>
    <source>
        <strain evidence="9 10">BAH15c1</strain>
    </source>
</reference>
<comment type="subcellular location">
    <subcellularLocation>
        <location evidence="1">Nucleus membrane</location>
    </subcellularLocation>
</comment>
<sequence length="857" mass="96168">MNPNEYLNIDPSRLRVIDLKRAITEFGGVPEERATKATLIKQFAQLRSNYLRTVSGRPQSRPQSESFDMGGFVDAIDEQLIAVNQNLNYSKVGRGDLTQSAFDFTGAFNDHALHEQLARENEVDGAKPVSPLRRMKNPYGVERTPGERKDPIPPMSSTKLYGKSQVTKSKANLTVSPVDQEVVRSVLRKSSHVEKDKQPSPPNKVHTEMKHTSKSNDRKHKSSERHRSKSKEKHVEKLEEQTKSSGNPLAKTPAIRIEAPTNPYPHIGSSTPRDVSHASHANVHPERSARSLQGSAAHVSARNDTRHHGGSSDKRFVDRPTDKRSTPSQVLRTHRRSKQHEDERSVPSQEGPIRLHSTLMKLLIIFILLIMVYQVFSLISDPIKPQIPIISHVISILLACIFSGPVYTETLTHTSAQYGITEPCPSFGSCSGGLLVSCMPGYQRAPSNNSFYPQVSFVSTRNLFSAIGNNAMARWMPAAYRHMSDTTSDSSDTNGDDGYGLSQIQYSYGFLTHAPVLHRRMRCQRASAVTTRLSSLLQALDYELQTHKGNLFCRSRGRRITLDTSLPLLQTRTISRFLRRNSLIFSIVNQTSTNGILSADSLKDLVATHTDILQNDVLEALTQAILQRGTDNEVYLPPNIKFRLPVEPEDIQDVVQCDADESLQDCMHKQYIYILSNANVFTHSLPRFSPDCKFKFWFHRDPAAALGKILQYLMFVFGSLYVIIKIGLYVIAAHLAKRIKAYLHDYKVDMLQVAKPGDAKVPGFAAVTLIQIRDLFLANYPYFIRLMLWKRVLKNIRADSRITITSSIDLTGRIAEFAVWNGLLLSSSFGDDARIAGRHFKNHVTPVSLPPPSEDNE</sequence>
<dbReference type="PANTHER" id="PTHR47808">
    <property type="entry name" value="INNER NUCLEAR MEMBRANE PROTEIN HEH2-RELATED"/>
    <property type="match status" value="1"/>
</dbReference>
<feature type="compositionally biased region" description="Basic and acidic residues" evidence="6">
    <location>
        <begin position="233"/>
        <end position="242"/>
    </location>
</feature>
<feature type="transmembrane region" description="Helical" evidence="7">
    <location>
        <begin position="709"/>
        <end position="732"/>
    </location>
</feature>
<feature type="transmembrane region" description="Helical" evidence="7">
    <location>
        <begin position="387"/>
        <end position="407"/>
    </location>
</feature>
<name>A0A132NUA5_GIAIN</name>
<dbReference type="OrthoDB" id="10253497at2759"/>
<feature type="compositionally biased region" description="Polar residues" evidence="6">
    <location>
        <begin position="155"/>
        <end position="173"/>
    </location>
</feature>
<feature type="transmembrane region" description="Helical" evidence="7">
    <location>
        <begin position="359"/>
        <end position="380"/>
    </location>
</feature>
<evidence type="ECO:0000256" key="7">
    <source>
        <dbReference type="SAM" id="Phobius"/>
    </source>
</evidence>
<feature type="region of interest" description="Disordered" evidence="6">
    <location>
        <begin position="188"/>
        <end position="349"/>
    </location>
</feature>
<feature type="compositionally biased region" description="Basic and acidic residues" evidence="6">
    <location>
        <begin position="301"/>
        <end position="325"/>
    </location>
</feature>
<dbReference type="Pfam" id="PF09402">
    <property type="entry name" value="MSC"/>
    <property type="match status" value="1"/>
</dbReference>
<keyword evidence="2 7" id="KW-0812">Transmembrane</keyword>
<protein>
    <submittedName>
        <fullName evidence="9">Inner nuclear membrane/ Man1-Src1p-C-terminal domain protein/ Protein 21.6</fullName>
    </submittedName>
</protein>
<organism evidence="9 10">
    <name type="scientific">Giardia duodenalis assemblage B</name>
    <dbReference type="NCBI Taxonomy" id="1394984"/>
    <lineage>
        <taxon>Eukaryota</taxon>
        <taxon>Metamonada</taxon>
        <taxon>Diplomonadida</taxon>
        <taxon>Hexamitidae</taxon>
        <taxon>Giardiinae</taxon>
        <taxon>Giardia</taxon>
    </lineage>
</organism>
<dbReference type="AlphaFoldDB" id="A0A132NUA5"/>
<keyword evidence="3 7" id="KW-1133">Transmembrane helix</keyword>
<keyword evidence="4 7" id="KW-0472">Membrane</keyword>
<feature type="compositionally biased region" description="Basic residues" evidence="6">
    <location>
        <begin position="217"/>
        <end position="232"/>
    </location>
</feature>
<evidence type="ECO:0000256" key="5">
    <source>
        <dbReference type="ARBA" id="ARBA00023242"/>
    </source>
</evidence>
<dbReference type="VEuPathDB" id="GiardiaDB:QR46_2738"/>
<dbReference type="InterPro" id="IPR018996">
    <property type="entry name" value="Man1/Src1-like_C"/>
</dbReference>
<dbReference type="GO" id="GO:0034399">
    <property type="term" value="C:nuclear periphery"/>
    <property type="evidence" value="ECO:0007669"/>
    <property type="project" value="TreeGrafter"/>
</dbReference>
<evidence type="ECO:0000313" key="9">
    <source>
        <dbReference type="EMBL" id="KWX13272.1"/>
    </source>
</evidence>
<evidence type="ECO:0000256" key="4">
    <source>
        <dbReference type="ARBA" id="ARBA00023136"/>
    </source>
</evidence>
<proteinExistence type="predicted"/>
<evidence type="ECO:0000313" key="10">
    <source>
        <dbReference type="Proteomes" id="UP000070089"/>
    </source>
</evidence>
<evidence type="ECO:0000256" key="2">
    <source>
        <dbReference type="ARBA" id="ARBA00022692"/>
    </source>
</evidence>
<feature type="region of interest" description="Disordered" evidence="6">
    <location>
        <begin position="119"/>
        <end position="173"/>
    </location>
</feature>
<keyword evidence="5" id="KW-0539">Nucleus</keyword>
<dbReference type="PANTHER" id="PTHR47808:SF2">
    <property type="entry name" value="LEM DOMAIN-CONTAINING PROTEIN 2"/>
    <property type="match status" value="1"/>
</dbReference>
<feature type="compositionally biased region" description="Basic and acidic residues" evidence="6">
    <location>
        <begin position="205"/>
        <end position="216"/>
    </location>
</feature>
<dbReference type="GO" id="GO:0003682">
    <property type="term" value="F:chromatin binding"/>
    <property type="evidence" value="ECO:0007669"/>
    <property type="project" value="InterPro"/>
</dbReference>
<gene>
    <name evidence="9" type="ORF">QR46_2738</name>
</gene>
<comment type="caution">
    <text evidence="9">The sequence shown here is derived from an EMBL/GenBank/DDBJ whole genome shotgun (WGS) entry which is preliminary data.</text>
</comment>
<evidence type="ECO:0000256" key="3">
    <source>
        <dbReference type="ARBA" id="ARBA00022989"/>
    </source>
</evidence>